<gene>
    <name evidence="1" type="ORF">Tci_852238</name>
</gene>
<comment type="caution">
    <text evidence="1">The sequence shown here is derived from an EMBL/GenBank/DDBJ whole genome shotgun (WGS) entry which is preliminary data.</text>
</comment>
<organism evidence="1">
    <name type="scientific">Tanacetum cinerariifolium</name>
    <name type="common">Dalmatian daisy</name>
    <name type="synonym">Chrysanthemum cinerariifolium</name>
    <dbReference type="NCBI Taxonomy" id="118510"/>
    <lineage>
        <taxon>Eukaryota</taxon>
        <taxon>Viridiplantae</taxon>
        <taxon>Streptophyta</taxon>
        <taxon>Embryophyta</taxon>
        <taxon>Tracheophyta</taxon>
        <taxon>Spermatophyta</taxon>
        <taxon>Magnoliopsida</taxon>
        <taxon>eudicotyledons</taxon>
        <taxon>Gunneridae</taxon>
        <taxon>Pentapetalae</taxon>
        <taxon>asterids</taxon>
        <taxon>campanulids</taxon>
        <taxon>Asterales</taxon>
        <taxon>Asteraceae</taxon>
        <taxon>Asteroideae</taxon>
        <taxon>Anthemideae</taxon>
        <taxon>Anthemidinae</taxon>
        <taxon>Tanacetum</taxon>
    </lineage>
</organism>
<evidence type="ECO:0000313" key="1">
    <source>
        <dbReference type="EMBL" id="GFC80268.1"/>
    </source>
</evidence>
<accession>A0A699R4A6</accession>
<dbReference type="EMBL" id="BKCJ011074345">
    <property type="protein sequence ID" value="GFC80268.1"/>
    <property type="molecule type" value="Genomic_DNA"/>
</dbReference>
<sequence length="99" mass="10877">SGVEWCSVGDGVGGGVVLAVAAGDGWGQMEEWRRVVASDIWDRIDRVTGNIFCFGRKIRRKTFLAAAMVVAGGGRRVVADGRRWPKKMEEMKSMCVFLI</sequence>
<name>A0A699R4A6_TANCI</name>
<feature type="non-terminal residue" evidence="1">
    <location>
        <position position="1"/>
    </location>
</feature>
<reference evidence="1" key="1">
    <citation type="journal article" date="2019" name="Sci. Rep.">
        <title>Draft genome of Tanacetum cinerariifolium, the natural source of mosquito coil.</title>
        <authorList>
            <person name="Yamashiro T."/>
            <person name="Shiraishi A."/>
            <person name="Satake H."/>
            <person name="Nakayama K."/>
        </authorList>
    </citation>
    <scope>NUCLEOTIDE SEQUENCE</scope>
</reference>
<protein>
    <submittedName>
        <fullName evidence="1">Uncharacterized protein</fullName>
    </submittedName>
</protein>
<dbReference type="AlphaFoldDB" id="A0A699R4A6"/>
<proteinExistence type="predicted"/>